<evidence type="ECO:0000313" key="4">
    <source>
        <dbReference type="Proteomes" id="UP000271098"/>
    </source>
</evidence>
<keyword evidence="1" id="KW-0812">Transmembrane</keyword>
<dbReference type="WBParaSite" id="GPUH_0000211701-mRNA-1">
    <property type="protein sequence ID" value="GPUH_0000211701-mRNA-1"/>
    <property type="gene ID" value="GPUH_0000211701"/>
</dbReference>
<keyword evidence="1" id="KW-1133">Transmembrane helix</keyword>
<dbReference type="Proteomes" id="UP000271098">
    <property type="component" value="Unassembled WGS sequence"/>
</dbReference>
<keyword evidence="1" id="KW-0472">Membrane</keyword>
<evidence type="ECO:0000256" key="2">
    <source>
        <dbReference type="SAM" id="SignalP"/>
    </source>
</evidence>
<proteinExistence type="predicted"/>
<protein>
    <submittedName>
        <fullName evidence="5">Transmembrane protein</fullName>
    </submittedName>
</protein>
<evidence type="ECO:0000256" key="1">
    <source>
        <dbReference type="SAM" id="Phobius"/>
    </source>
</evidence>
<keyword evidence="4" id="KW-1185">Reference proteome</keyword>
<name>A0A183D071_9BILA</name>
<feature type="signal peptide" evidence="2">
    <location>
        <begin position="1"/>
        <end position="28"/>
    </location>
</feature>
<dbReference type="EMBL" id="UYRT01002977">
    <property type="protein sequence ID" value="VDK32292.1"/>
    <property type="molecule type" value="Genomic_DNA"/>
</dbReference>
<reference evidence="5" key="1">
    <citation type="submission" date="2016-06" db="UniProtKB">
        <authorList>
            <consortium name="WormBaseParasite"/>
        </authorList>
    </citation>
    <scope>IDENTIFICATION</scope>
</reference>
<gene>
    <name evidence="3" type="ORF">GPUH_LOCUS2112</name>
</gene>
<evidence type="ECO:0000313" key="5">
    <source>
        <dbReference type="WBParaSite" id="GPUH_0000211701-mRNA-1"/>
    </source>
</evidence>
<evidence type="ECO:0000313" key="3">
    <source>
        <dbReference type="EMBL" id="VDK32292.1"/>
    </source>
</evidence>
<dbReference type="AlphaFoldDB" id="A0A183D071"/>
<organism evidence="5">
    <name type="scientific">Gongylonema pulchrum</name>
    <dbReference type="NCBI Taxonomy" id="637853"/>
    <lineage>
        <taxon>Eukaryota</taxon>
        <taxon>Metazoa</taxon>
        <taxon>Ecdysozoa</taxon>
        <taxon>Nematoda</taxon>
        <taxon>Chromadorea</taxon>
        <taxon>Rhabditida</taxon>
        <taxon>Spirurina</taxon>
        <taxon>Spiruromorpha</taxon>
        <taxon>Spiruroidea</taxon>
        <taxon>Gongylonematidae</taxon>
        <taxon>Gongylonema</taxon>
    </lineage>
</organism>
<sequence>MTYSTTASVLGAVLSLLVLLLSFALVQSGESVKWYAISTFTVSFVAEVLLMAREFLYDSLYDALNTRNPCDVKLFLWSAFHSFVLLSSAKSDEPNISLALLTSSEYCTLVNVAGEKQNDRSGNSQRGAVHRLNRRWVLTGSILPWVKMLGVSASDMWKHPISMTLLKITSEAHPAGS</sequence>
<keyword evidence="2" id="KW-0732">Signal</keyword>
<reference evidence="3 4" key="2">
    <citation type="submission" date="2018-11" db="EMBL/GenBank/DDBJ databases">
        <authorList>
            <consortium name="Pathogen Informatics"/>
        </authorList>
    </citation>
    <scope>NUCLEOTIDE SEQUENCE [LARGE SCALE GENOMIC DNA]</scope>
</reference>
<feature type="chain" id="PRO_5043138524" evidence="2">
    <location>
        <begin position="29"/>
        <end position="177"/>
    </location>
</feature>
<feature type="transmembrane region" description="Helical" evidence="1">
    <location>
        <begin position="34"/>
        <end position="52"/>
    </location>
</feature>
<accession>A0A183D071</accession>